<comment type="similarity">
    <text evidence="1">Belongs to the chaperonin (HSP60) family.</text>
</comment>
<proteinExistence type="inferred from homology"/>
<evidence type="ECO:0000313" key="2">
    <source>
        <dbReference type="EMBL" id="GAA5191002.1"/>
    </source>
</evidence>
<dbReference type="RefSeq" id="WP_345632959.1">
    <property type="nucleotide sequence ID" value="NZ_BAABJQ010000015.1"/>
</dbReference>
<sequence>MAVGGPPADVAARLTIQRWRCRPGGGVAFRQAALALSIPEAATDRVTGMKIVKEALEAPMRQLLVNAGIPEVPAEGGVHVVAAEPADLAAVGILDSAAAIRSAVQAAAGVTTRFLKIA</sequence>
<dbReference type="Gene3D" id="1.10.560.10">
    <property type="entry name" value="GroEL-like equatorial domain"/>
    <property type="match status" value="1"/>
</dbReference>
<name>A0ABP9S5A0_9ACTN</name>
<gene>
    <name evidence="2" type="ORF">GCM10023322_47410</name>
</gene>
<dbReference type="SUPFAM" id="SSF48592">
    <property type="entry name" value="GroEL equatorial domain-like"/>
    <property type="match status" value="1"/>
</dbReference>
<evidence type="ECO:0000313" key="3">
    <source>
        <dbReference type="Proteomes" id="UP001501570"/>
    </source>
</evidence>
<organism evidence="2 3">
    <name type="scientific">Rugosimonospora acidiphila</name>
    <dbReference type="NCBI Taxonomy" id="556531"/>
    <lineage>
        <taxon>Bacteria</taxon>
        <taxon>Bacillati</taxon>
        <taxon>Actinomycetota</taxon>
        <taxon>Actinomycetes</taxon>
        <taxon>Micromonosporales</taxon>
        <taxon>Micromonosporaceae</taxon>
        <taxon>Rugosimonospora</taxon>
    </lineage>
</organism>
<reference evidence="3" key="1">
    <citation type="journal article" date="2019" name="Int. J. Syst. Evol. Microbiol.">
        <title>The Global Catalogue of Microorganisms (GCM) 10K type strain sequencing project: providing services to taxonomists for standard genome sequencing and annotation.</title>
        <authorList>
            <consortium name="The Broad Institute Genomics Platform"/>
            <consortium name="The Broad Institute Genome Sequencing Center for Infectious Disease"/>
            <person name="Wu L."/>
            <person name="Ma J."/>
        </authorList>
    </citation>
    <scope>NUCLEOTIDE SEQUENCE [LARGE SCALE GENOMIC DNA]</scope>
    <source>
        <strain evidence="3">JCM 18304</strain>
    </source>
</reference>
<protein>
    <recommendedName>
        <fullName evidence="4">TCP-1/cpn60 chaperonin family protein</fullName>
    </recommendedName>
</protein>
<dbReference type="Proteomes" id="UP001501570">
    <property type="component" value="Unassembled WGS sequence"/>
</dbReference>
<dbReference type="EMBL" id="BAABJQ010000015">
    <property type="protein sequence ID" value="GAA5191002.1"/>
    <property type="molecule type" value="Genomic_DNA"/>
</dbReference>
<evidence type="ECO:0008006" key="4">
    <source>
        <dbReference type="Google" id="ProtNLM"/>
    </source>
</evidence>
<keyword evidence="3" id="KW-1185">Reference proteome</keyword>
<comment type="caution">
    <text evidence="2">The sequence shown here is derived from an EMBL/GenBank/DDBJ whole genome shotgun (WGS) entry which is preliminary data.</text>
</comment>
<accession>A0ABP9S5A0</accession>
<dbReference type="InterPro" id="IPR027413">
    <property type="entry name" value="GROEL-like_equatorial_sf"/>
</dbReference>
<evidence type="ECO:0000256" key="1">
    <source>
        <dbReference type="ARBA" id="ARBA00006607"/>
    </source>
</evidence>